<feature type="region of interest" description="Disordered" evidence="5">
    <location>
        <begin position="226"/>
        <end position="281"/>
    </location>
</feature>
<dbReference type="InterPro" id="IPR022666">
    <property type="entry name" value="Ribosomal_uL2_RNA-bd_dom"/>
</dbReference>
<dbReference type="EMBL" id="JAEDAM010000020">
    <property type="protein sequence ID" value="MBS8121869.1"/>
    <property type="molecule type" value="Genomic_DNA"/>
</dbReference>
<accession>A0ABS5QLM4</accession>
<dbReference type="RefSeq" id="WP_213348817.1">
    <property type="nucleotide sequence ID" value="NZ_JAEDAM010000020.1"/>
</dbReference>
<keyword evidence="3" id="KW-0687">Ribonucleoprotein</keyword>
<gene>
    <name evidence="8" type="ORF">VAMP_34n138</name>
</gene>
<dbReference type="SMART" id="SM01383">
    <property type="entry name" value="Ribosomal_L2"/>
    <property type="match status" value="1"/>
</dbReference>
<evidence type="ECO:0000259" key="7">
    <source>
        <dbReference type="SMART" id="SM01383"/>
    </source>
</evidence>
<evidence type="ECO:0000256" key="5">
    <source>
        <dbReference type="SAM" id="MobiDB-lite"/>
    </source>
</evidence>
<dbReference type="Gene3D" id="2.30.30.30">
    <property type="match status" value="1"/>
</dbReference>
<evidence type="ECO:0000256" key="1">
    <source>
        <dbReference type="ARBA" id="ARBA00005636"/>
    </source>
</evidence>
<dbReference type="InterPro" id="IPR005880">
    <property type="entry name" value="Ribosomal_uL2_bac/org-type"/>
</dbReference>
<dbReference type="InterPro" id="IPR012340">
    <property type="entry name" value="NA-bd_OB-fold"/>
</dbReference>
<keyword evidence="2 8" id="KW-0689">Ribosomal protein</keyword>
<protein>
    <recommendedName>
        <fullName evidence="4">50S ribosomal protein L2</fullName>
    </recommendedName>
</protein>
<feature type="domain" description="Large ribosomal subunit protein uL2 RNA-binding" evidence="7">
    <location>
        <begin position="42"/>
        <end position="119"/>
    </location>
</feature>
<evidence type="ECO:0000313" key="9">
    <source>
        <dbReference type="Proteomes" id="UP000680365"/>
    </source>
</evidence>
<dbReference type="SMART" id="SM01382">
    <property type="entry name" value="Ribosomal_L2_C"/>
    <property type="match status" value="1"/>
</dbReference>
<evidence type="ECO:0000256" key="3">
    <source>
        <dbReference type="ARBA" id="ARBA00023274"/>
    </source>
</evidence>
<dbReference type="InterPro" id="IPR002171">
    <property type="entry name" value="Ribosomal_uL2"/>
</dbReference>
<dbReference type="PANTHER" id="PTHR13691:SF5">
    <property type="entry name" value="LARGE RIBOSOMAL SUBUNIT PROTEIN UL2M"/>
    <property type="match status" value="1"/>
</dbReference>
<dbReference type="InterPro" id="IPR008991">
    <property type="entry name" value="Translation_prot_SH3-like_sf"/>
</dbReference>
<dbReference type="InterPro" id="IPR022669">
    <property type="entry name" value="Ribosomal_uL2_C"/>
</dbReference>
<evidence type="ECO:0000256" key="4">
    <source>
        <dbReference type="ARBA" id="ARBA00035459"/>
    </source>
</evidence>
<keyword evidence="9" id="KW-1185">Reference proteome</keyword>
<feature type="compositionally biased region" description="Basic residues" evidence="5">
    <location>
        <begin position="261"/>
        <end position="281"/>
    </location>
</feature>
<comment type="similarity">
    <text evidence="1">Belongs to the universal ribosomal protein uL2 family.</text>
</comment>
<evidence type="ECO:0000313" key="8">
    <source>
        <dbReference type="EMBL" id="MBS8121869.1"/>
    </source>
</evidence>
<reference evidence="8 9" key="1">
    <citation type="journal article" date="2021" name="Nat. Commun.">
        <title>Reductive evolution and unique predatory mode in the CPR bacterium Vampirococcus lugosii.</title>
        <authorList>
            <person name="Moreira D."/>
            <person name="Zivanovic Y."/>
            <person name="Lopez-Archilla A.I."/>
            <person name="Iniesto M."/>
            <person name="Lopez-Garcia P."/>
        </authorList>
    </citation>
    <scope>NUCLEOTIDE SEQUENCE [LARGE SCALE GENOMIC DNA]</scope>
    <source>
        <strain evidence="8">Chiprana</strain>
    </source>
</reference>
<dbReference type="InterPro" id="IPR014726">
    <property type="entry name" value="Ribosomal_uL2_dom3"/>
</dbReference>
<evidence type="ECO:0000259" key="6">
    <source>
        <dbReference type="SMART" id="SM01382"/>
    </source>
</evidence>
<dbReference type="NCBIfam" id="TIGR01171">
    <property type="entry name" value="rplB_bact"/>
    <property type="match status" value="1"/>
</dbReference>
<dbReference type="SUPFAM" id="SSF50104">
    <property type="entry name" value="Translation proteins SH3-like domain"/>
    <property type="match status" value="1"/>
</dbReference>
<dbReference type="Proteomes" id="UP000680365">
    <property type="component" value="Unassembled WGS sequence"/>
</dbReference>
<dbReference type="InterPro" id="IPR014722">
    <property type="entry name" value="Rib_uL2_dom2"/>
</dbReference>
<proteinExistence type="inferred from homology"/>
<dbReference type="Gene3D" id="4.10.950.10">
    <property type="entry name" value="Ribosomal protein L2, domain 3"/>
    <property type="match status" value="1"/>
</dbReference>
<comment type="caution">
    <text evidence="8">The sequence shown here is derived from an EMBL/GenBank/DDBJ whole genome shotgun (WGS) entry which is preliminary data.</text>
</comment>
<name>A0ABS5QLM4_9BACT</name>
<feature type="domain" description="Large ribosomal subunit protein uL2 C-terminal" evidence="6">
    <location>
        <begin position="125"/>
        <end position="256"/>
    </location>
</feature>
<evidence type="ECO:0000256" key="2">
    <source>
        <dbReference type="ARBA" id="ARBA00022980"/>
    </source>
</evidence>
<dbReference type="Gene3D" id="2.40.50.140">
    <property type="entry name" value="Nucleic acid-binding proteins"/>
    <property type="match status" value="1"/>
</dbReference>
<dbReference type="Pfam" id="PF03947">
    <property type="entry name" value="Ribosomal_L2_C"/>
    <property type="match status" value="1"/>
</dbReference>
<dbReference type="GO" id="GO:0005840">
    <property type="term" value="C:ribosome"/>
    <property type="evidence" value="ECO:0007669"/>
    <property type="project" value="UniProtKB-KW"/>
</dbReference>
<dbReference type="Pfam" id="PF00181">
    <property type="entry name" value="Ribosomal_L2_N"/>
    <property type="match status" value="1"/>
</dbReference>
<organism evidence="8 9">
    <name type="scientific">Candidatus Vampirococcus lugosii</name>
    <dbReference type="NCBI Taxonomy" id="2789015"/>
    <lineage>
        <taxon>Bacteria</taxon>
        <taxon>Candidatus Absconditibacteriota</taxon>
        <taxon>Vampirococcus</taxon>
    </lineage>
</organism>
<sequence>MGIKVYKPYTPSRRYMTGYDFTGLTQKRPEKSLVKFLKSNAGRNSSGRITVRSRGGGHKKLYRIVDFIGYDKLDIPGKVVSIEYDPYRKARIALISFLDGEKRYVIAWKGASIGDTILNTNTDEYENGYRKQLKNIPEGYKIFNLEVIPFTKGKLLRSAGNSATIIGKDTNLHIVFVKLSSGEVRKFNENCWATIGVVGNEEHKNIVLGKAGRSRWMGKRPHVRGKAMNPVDHPHGGGEGGTDIALKYPKSFSGKPVPPGKKTRKKKKWSDKFIVSRRTRN</sequence>
<dbReference type="PIRSF" id="PIRSF002158">
    <property type="entry name" value="Ribosomal_L2"/>
    <property type="match status" value="1"/>
</dbReference>
<dbReference type="SUPFAM" id="SSF50249">
    <property type="entry name" value="Nucleic acid-binding proteins"/>
    <property type="match status" value="1"/>
</dbReference>
<dbReference type="PANTHER" id="PTHR13691">
    <property type="entry name" value="RIBOSOMAL PROTEIN L2"/>
    <property type="match status" value="1"/>
</dbReference>